<sequence length="66" mass="7990">WFHQFKGTKEPKKPNQPFRTMYNSDQPNDKLIRFYIDKTFEKVGKTYEFKVTVLQKGQELDINGYK</sequence>
<keyword evidence="3" id="KW-1185">Reference proteome</keyword>
<feature type="non-terminal residue" evidence="2">
    <location>
        <position position="1"/>
    </location>
</feature>
<organism evidence="2 3">
    <name type="scientific">Enterococcus caccae ATCC BAA-1240</name>
    <dbReference type="NCBI Taxonomy" id="1158612"/>
    <lineage>
        <taxon>Bacteria</taxon>
        <taxon>Bacillati</taxon>
        <taxon>Bacillota</taxon>
        <taxon>Bacilli</taxon>
        <taxon>Lactobacillales</taxon>
        <taxon>Enterococcaceae</taxon>
        <taxon>Enterococcus</taxon>
    </lineage>
</organism>
<protein>
    <submittedName>
        <fullName evidence="2">Uncharacterized protein</fullName>
    </submittedName>
</protein>
<accession>R3TY94</accession>
<gene>
    <name evidence="2" type="ORF">UC7_01231</name>
</gene>
<comment type="caution">
    <text evidence="2">The sequence shown here is derived from an EMBL/GenBank/DDBJ whole genome shotgun (WGS) entry which is preliminary data.</text>
</comment>
<dbReference type="Proteomes" id="UP000013840">
    <property type="component" value="Unassembled WGS sequence"/>
</dbReference>
<feature type="region of interest" description="Disordered" evidence="1">
    <location>
        <begin position="1"/>
        <end position="22"/>
    </location>
</feature>
<dbReference type="AlphaFoldDB" id="R3TY94"/>
<reference evidence="2 3" key="1">
    <citation type="submission" date="2013-02" db="EMBL/GenBank/DDBJ databases">
        <title>The Genome Sequence of Enterococcus caccae BAA-1240.</title>
        <authorList>
            <consortium name="The Broad Institute Genome Sequencing Platform"/>
            <consortium name="The Broad Institute Genome Sequencing Center for Infectious Disease"/>
            <person name="Earl A.M."/>
            <person name="Gilmore M.S."/>
            <person name="Lebreton F."/>
            <person name="Walker B."/>
            <person name="Young S.K."/>
            <person name="Zeng Q."/>
            <person name="Gargeya S."/>
            <person name="Fitzgerald M."/>
            <person name="Haas B."/>
            <person name="Abouelleil A."/>
            <person name="Alvarado L."/>
            <person name="Arachchi H.M."/>
            <person name="Berlin A.M."/>
            <person name="Chapman S.B."/>
            <person name="Dewar J."/>
            <person name="Goldberg J."/>
            <person name="Griggs A."/>
            <person name="Gujja S."/>
            <person name="Hansen M."/>
            <person name="Howarth C."/>
            <person name="Imamovic A."/>
            <person name="Larimer J."/>
            <person name="McCowan C."/>
            <person name="Murphy C."/>
            <person name="Neiman D."/>
            <person name="Pearson M."/>
            <person name="Priest M."/>
            <person name="Roberts A."/>
            <person name="Saif S."/>
            <person name="Shea T."/>
            <person name="Sisk P."/>
            <person name="Sykes S."/>
            <person name="Wortman J."/>
            <person name="Nusbaum C."/>
            <person name="Birren B."/>
        </authorList>
    </citation>
    <scope>NUCLEOTIDE SEQUENCE [LARGE SCALE GENOMIC DNA]</scope>
    <source>
        <strain evidence="2 3">ATCC BAA-1240</strain>
    </source>
</reference>
<evidence type="ECO:0000256" key="1">
    <source>
        <dbReference type="SAM" id="MobiDB-lite"/>
    </source>
</evidence>
<dbReference type="EMBL" id="AJAU01000015">
    <property type="protein sequence ID" value="EOL46559.1"/>
    <property type="molecule type" value="Genomic_DNA"/>
</dbReference>
<evidence type="ECO:0000313" key="3">
    <source>
        <dbReference type="Proteomes" id="UP000013840"/>
    </source>
</evidence>
<proteinExistence type="predicted"/>
<dbReference type="PATRIC" id="fig|1158612.3.peg.1218"/>
<name>R3TY94_9ENTE</name>
<evidence type="ECO:0000313" key="2">
    <source>
        <dbReference type="EMBL" id="EOL46559.1"/>
    </source>
</evidence>
<dbReference type="RefSeq" id="WP_010771370.1">
    <property type="nucleotide sequence ID" value="NZ_KB946333.1"/>
</dbReference>